<protein>
    <submittedName>
        <fullName evidence="2">Uncharacterized protein</fullName>
    </submittedName>
</protein>
<evidence type="ECO:0000313" key="3">
    <source>
        <dbReference type="Proteomes" id="UP001457282"/>
    </source>
</evidence>
<dbReference type="AlphaFoldDB" id="A0AAW1XQ93"/>
<gene>
    <name evidence="2" type="ORF">M0R45_015641</name>
</gene>
<keyword evidence="3" id="KW-1185">Reference proteome</keyword>
<comment type="caution">
    <text evidence="2">The sequence shown here is derived from an EMBL/GenBank/DDBJ whole genome shotgun (WGS) entry which is preliminary data.</text>
</comment>
<evidence type="ECO:0000256" key="1">
    <source>
        <dbReference type="SAM" id="MobiDB-lite"/>
    </source>
</evidence>
<name>A0AAW1XQ93_RUBAR</name>
<feature type="region of interest" description="Disordered" evidence="1">
    <location>
        <begin position="1"/>
        <end position="22"/>
    </location>
</feature>
<feature type="compositionally biased region" description="Basic and acidic residues" evidence="1">
    <location>
        <begin position="7"/>
        <end position="22"/>
    </location>
</feature>
<dbReference type="Proteomes" id="UP001457282">
    <property type="component" value="Unassembled WGS sequence"/>
</dbReference>
<dbReference type="EMBL" id="JBEDUW010000003">
    <property type="protein sequence ID" value="KAK9938930.1"/>
    <property type="molecule type" value="Genomic_DNA"/>
</dbReference>
<accession>A0AAW1XQ93</accession>
<evidence type="ECO:0000313" key="2">
    <source>
        <dbReference type="EMBL" id="KAK9938930.1"/>
    </source>
</evidence>
<sequence length="109" mass="12125">MGAAARRVRDQGGRWEGREREMSTAQIWRRTGRSLVNSKVAGLKATPGWAHGNRASTGSSELGTVMRRGQSWNRRTRAEKLDGAEEMRPGEVKLSPSSSWEQLGLVIFE</sequence>
<organism evidence="2 3">
    <name type="scientific">Rubus argutus</name>
    <name type="common">Southern blackberry</name>
    <dbReference type="NCBI Taxonomy" id="59490"/>
    <lineage>
        <taxon>Eukaryota</taxon>
        <taxon>Viridiplantae</taxon>
        <taxon>Streptophyta</taxon>
        <taxon>Embryophyta</taxon>
        <taxon>Tracheophyta</taxon>
        <taxon>Spermatophyta</taxon>
        <taxon>Magnoliopsida</taxon>
        <taxon>eudicotyledons</taxon>
        <taxon>Gunneridae</taxon>
        <taxon>Pentapetalae</taxon>
        <taxon>rosids</taxon>
        <taxon>fabids</taxon>
        <taxon>Rosales</taxon>
        <taxon>Rosaceae</taxon>
        <taxon>Rosoideae</taxon>
        <taxon>Rosoideae incertae sedis</taxon>
        <taxon>Rubus</taxon>
    </lineage>
</organism>
<reference evidence="2 3" key="1">
    <citation type="journal article" date="2023" name="G3 (Bethesda)">
        <title>A chromosome-length genome assembly and annotation of blackberry (Rubus argutus, cv. 'Hillquist').</title>
        <authorList>
            <person name="Bruna T."/>
            <person name="Aryal R."/>
            <person name="Dudchenko O."/>
            <person name="Sargent D.J."/>
            <person name="Mead D."/>
            <person name="Buti M."/>
            <person name="Cavallini A."/>
            <person name="Hytonen T."/>
            <person name="Andres J."/>
            <person name="Pham M."/>
            <person name="Weisz D."/>
            <person name="Mascagni F."/>
            <person name="Usai G."/>
            <person name="Natali L."/>
            <person name="Bassil N."/>
            <person name="Fernandez G.E."/>
            <person name="Lomsadze A."/>
            <person name="Armour M."/>
            <person name="Olukolu B."/>
            <person name="Poorten T."/>
            <person name="Britton C."/>
            <person name="Davik J."/>
            <person name="Ashrafi H."/>
            <person name="Aiden E.L."/>
            <person name="Borodovsky M."/>
            <person name="Worthington M."/>
        </authorList>
    </citation>
    <scope>NUCLEOTIDE SEQUENCE [LARGE SCALE GENOMIC DNA]</scope>
    <source>
        <strain evidence="2">PI 553951</strain>
    </source>
</reference>
<proteinExistence type="predicted"/>